<keyword evidence="4" id="KW-1185">Reference proteome</keyword>
<dbReference type="Pfam" id="PF13768">
    <property type="entry name" value="VWA_3"/>
    <property type="match status" value="1"/>
</dbReference>
<dbReference type="Proteomes" id="UP001162480">
    <property type="component" value="Chromosome 15"/>
</dbReference>
<dbReference type="InterPro" id="IPR002035">
    <property type="entry name" value="VWF_A"/>
</dbReference>
<dbReference type="PANTHER" id="PTHR45737">
    <property type="entry name" value="VON WILLEBRAND FACTOR A DOMAIN-CONTAINING PROTEIN 5A"/>
    <property type="match status" value="1"/>
</dbReference>
<protein>
    <recommendedName>
        <fullName evidence="5">von Willebrand factor A domain-containing protein 5A</fullName>
    </recommendedName>
</protein>
<evidence type="ECO:0000313" key="3">
    <source>
        <dbReference type="EMBL" id="CAI9733735.1"/>
    </source>
</evidence>
<reference evidence="3" key="1">
    <citation type="submission" date="2023-08" db="EMBL/GenBank/DDBJ databases">
        <authorList>
            <person name="Alioto T."/>
            <person name="Alioto T."/>
            <person name="Gomez Garrido J."/>
        </authorList>
    </citation>
    <scope>NUCLEOTIDE SEQUENCE</scope>
</reference>
<dbReference type="PROSITE" id="PS51468">
    <property type="entry name" value="VIT"/>
    <property type="match status" value="1"/>
</dbReference>
<dbReference type="SUPFAM" id="SSF53300">
    <property type="entry name" value="vWA-like"/>
    <property type="match status" value="1"/>
</dbReference>
<evidence type="ECO:0000259" key="1">
    <source>
        <dbReference type="PROSITE" id="PS50234"/>
    </source>
</evidence>
<dbReference type="InterPro" id="IPR013694">
    <property type="entry name" value="VIT"/>
</dbReference>
<evidence type="ECO:0008006" key="5">
    <source>
        <dbReference type="Google" id="ProtNLM"/>
    </source>
</evidence>
<dbReference type="Gene3D" id="3.40.50.410">
    <property type="entry name" value="von Willebrand factor, type A domain"/>
    <property type="match status" value="1"/>
</dbReference>
<dbReference type="EMBL" id="OX597828">
    <property type="protein sequence ID" value="CAI9733735.1"/>
    <property type="molecule type" value="Genomic_DNA"/>
</dbReference>
<dbReference type="SMART" id="SM00327">
    <property type="entry name" value="VWA"/>
    <property type="match status" value="1"/>
</dbReference>
<dbReference type="InterPro" id="IPR036465">
    <property type="entry name" value="vWFA_dom_sf"/>
</dbReference>
<dbReference type="AlphaFoldDB" id="A0AA36BFZ6"/>
<dbReference type="PROSITE" id="PS50234">
    <property type="entry name" value="VWFA"/>
    <property type="match status" value="1"/>
</dbReference>
<evidence type="ECO:0000259" key="2">
    <source>
        <dbReference type="PROSITE" id="PS51468"/>
    </source>
</evidence>
<sequence length="801" mass="90107">MATVERKPNKIMFKDLMASNLRHISPFISLNSTFIANMNRLMVFGIICENKTKVSLLYATHTISINGFTSHVNIEVEYINESQHKTEAKFVFPVEEDSAVYKFEAKIGDVHLVAKSKDKDVAKKEYKQAVDKGQSAILLRETSTSGDIFEYSLGNIPANEKIHLQICLVSELSCEVDGAVKFHMPFVLNPRYGLKPADENYQNAPKPKEFSFNASVNWNSQIKDIKSEHPVRVDYQDNKCHATVRMAKEFNFEKDLLLQVYYEDVEKPQVILEKGDENSKGMFSKDIMMINVFPELPQVKQSAANDYIFVIDRSGSMTGEKIEAAKDTLLLFLKSLPLGCSFNAISFNNDFEFLFKEGSREYSEDSLNEALKFQKNLYASGGTEILSALKSLSVKKPFQNFHRQVFLITDGEVYNTNDVIQLVKSQVNNTRYFTIGIGSGASTELVKGIARAGKGQAEFVMTNDNLKAKVMRLLKLSMQPFVSSVCLSAKHGENNKELSFISVPERLPCIFSEEKLILYLVLHEAETSCKNVKLNLCGKIGESDFSLDFEASLLGQNNKEMTIHRLCVKRKIQELELNEDLGKGDEIKSEIIDLGTMANLVSKYTSFVGLDEHVRLDFQMASMAAPKRRAKCASASSPIVRMFHKSKKVLQQSEPMPVRLRQDTAGMDAFIDNSLSINAENSRQSPQSDLTSSKGTIKDILTCLVDLQAFSGFWNLDDQLAQALSISLKDLNDENPSVSDKVWATALVVAVLREKLASQHCEWELMEKKAIVWLESQNIQPLNSEKLLEKATNFIKNKMVA</sequence>
<dbReference type="SMART" id="SM00609">
    <property type="entry name" value="VIT"/>
    <property type="match status" value="1"/>
</dbReference>
<dbReference type="Pfam" id="PF08487">
    <property type="entry name" value="VIT"/>
    <property type="match status" value="1"/>
</dbReference>
<feature type="domain" description="VIT" evidence="2">
    <location>
        <begin position="40"/>
        <end position="170"/>
    </location>
</feature>
<feature type="domain" description="VWFA" evidence="1">
    <location>
        <begin position="306"/>
        <end position="485"/>
    </location>
</feature>
<dbReference type="PANTHER" id="PTHR45737:SF6">
    <property type="entry name" value="VON WILLEBRAND FACTOR A DOMAIN-CONTAINING PROTEIN 5A"/>
    <property type="match status" value="1"/>
</dbReference>
<gene>
    <name evidence="3" type="ORF">OCTVUL_1B014224</name>
</gene>
<accession>A0AA36BFZ6</accession>
<organism evidence="3 4">
    <name type="scientific">Octopus vulgaris</name>
    <name type="common">Common octopus</name>
    <dbReference type="NCBI Taxonomy" id="6645"/>
    <lineage>
        <taxon>Eukaryota</taxon>
        <taxon>Metazoa</taxon>
        <taxon>Spiralia</taxon>
        <taxon>Lophotrochozoa</taxon>
        <taxon>Mollusca</taxon>
        <taxon>Cephalopoda</taxon>
        <taxon>Coleoidea</taxon>
        <taxon>Octopodiformes</taxon>
        <taxon>Octopoda</taxon>
        <taxon>Incirrata</taxon>
        <taxon>Octopodidae</taxon>
        <taxon>Octopus</taxon>
    </lineage>
</organism>
<proteinExistence type="predicted"/>
<evidence type="ECO:0000313" key="4">
    <source>
        <dbReference type="Proteomes" id="UP001162480"/>
    </source>
</evidence>
<name>A0AA36BFZ6_OCTVU</name>